<evidence type="ECO:0000313" key="5">
    <source>
        <dbReference type="Proteomes" id="UP000218765"/>
    </source>
</evidence>
<protein>
    <submittedName>
        <fullName evidence="4">Aminoglycoside phosphotransferase</fullName>
    </submittedName>
</protein>
<gene>
    <name evidence="4" type="ORF">FOKN1_2871</name>
</gene>
<dbReference type="InterPro" id="IPR011009">
    <property type="entry name" value="Kinase-like_dom_sf"/>
</dbReference>
<dbReference type="PANTHER" id="PTHR33540">
    <property type="entry name" value="TRNA THREONYLCARBAMOYLADENOSINE BIOSYNTHESIS PROTEIN TSAE"/>
    <property type="match status" value="1"/>
</dbReference>
<organism evidence="4 5">
    <name type="scientific">Thiohalobacter thiocyanaticus</name>
    <dbReference type="NCBI Taxonomy" id="585455"/>
    <lineage>
        <taxon>Bacteria</taxon>
        <taxon>Pseudomonadati</taxon>
        <taxon>Pseudomonadota</taxon>
        <taxon>Gammaproteobacteria</taxon>
        <taxon>Thiohalobacterales</taxon>
        <taxon>Thiohalobacteraceae</taxon>
        <taxon>Thiohalobacter</taxon>
    </lineage>
</organism>
<dbReference type="Gene3D" id="3.90.1200.10">
    <property type="match status" value="1"/>
</dbReference>
<reference evidence="4 5" key="1">
    <citation type="submission" date="2017-05" db="EMBL/GenBank/DDBJ databases">
        <title>Thiocyanate degradation by Thiohalobacter thiocyanaticus FOKN1.</title>
        <authorList>
            <person name="Oshiki M."/>
            <person name="Fukushima T."/>
            <person name="Kawano S."/>
            <person name="Nakagawa J."/>
        </authorList>
    </citation>
    <scope>NUCLEOTIDE SEQUENCE [LARGE SCALE GENOMIC DNA]</scope>
    <source>
        <strain evidence="4 5">FOKN1</strain>
    </source>
</reference>
<keyword evidence="5" id="KW-1185">Reference proteome</keyword>
<dbReference type="GO" id="GO:0005524">
    <property type="term" value="F:ATP binding"/>
    <property type="evidence" value="ECO:0007669"/>
    <property type="project" value="UniProtKB-KW"/>
</dbReference>
<keyword evidence="2" id="KW-0067">ATP-binding</keyword>
<dbReference type="EMBL" id="AP018052">
    <property type="protein sequence ID" value="BAZ95229.1"/>
    <property type="molecule type" value="Genomic_DNA"/>
</dbReference>
<keyword evidence="1" id="KW-0547">Nucleotide-binding</keyword>
<accession>A0A1Z4VUD6</accession>
<name>A0A1Z4VUD6_9GAMM</name>
<dbReference type="Pfam" id="PF01636">
    <property type="entry name" value="APH"/>
    <property type="match status" value="1"/>
</dbReference>
<feature type="domain" description="Aminoglycoside phosphotransferase" evidence="3">
    <location>
        <begin position="22"/>
        <end position="240"/>
    </location>
</feature>
<sequence length="328" mass="36812">MDQRLEQLKQWLADIGQPFDAIEPASADASFRRYFRLTDGESTRIVMDAPPEKEDSAPFVDIAARLQEAGVSVPGVLEQDLAQGFVLLGDLGHTLYLDALDADTVEGLYGDALEALVAMQAGADTKGLPPYDTELLDREMRLFSDWLLQRQLGLELTAADRDLLETAFAGLIDTALQQPQVFVHRDYHSRNLMLLPTQNPGIIDFQDAVRGPLTYDLVSLLRDCYIAWPREQVNTWALGYRALAIRSGVLAPEAATEQDFLRWFDWMGVQRHLKAVGIFARLNLRDRKPGYLKDIPRTLGYIVEVAPDYDELRPLGEFIRARVLPGLG</sequence>
<dbReference type="OrthoDB" id="9809275at2"/>
<evidence type="ECO:0000259" key="3">
    <source>
        <dbReference type="Pfam" id="PF01636"/>
    </source>
</evidence>
<dbReference type="Proteomes" id="UP000218765">
    <property type="component" value="Chromosome"/>
</dbReference>
<dbReference type="PANTHER" id="PTHR33540:SF1">
    <property type="entry name" value="N-ACETYLMURAMATE_N-ACETYLGLUCOSAMINE KINASE"/>
    <property type="match status" value="1"/>
</dbReference>
<dbReference type="RefSeq" id="WP_096367237.1">
    <property type="nucleotide sequence ID" value="NZ_AP018052.1"/>
</dbReference>
<evidence type="ECO:0000256" key="2">
    <source>
        <dbReference type="ARBA" id="ARBA00022840"/>
    </source>
</evidence>
<evidence type="ECO:0000256" key="1">
    <source>
        <dbReference type="ARBA" id="ARBA00022741"/>
    </source>
</evidence>
<dbReference type="SUPFAM" id="SSF56112">
    <property type="entry name" value="Protein kinase-like (PK-like)"/>
    <property type="match status" value="1"/>
</dbReference>
<dbReference type="Gene3D" id="3.30.200.20">
    <property type="entry name" value="Phosphorylase Kinase, domain 1"/>
    <property type="match status" value="1"/>
</dbReference>
<proteinExistence type="predicted"/>
<dbReference type="InterPro" id="IPR002575">
    <property type="entry name" value="Aminoglycoside_PTrfase"/>
</dbReference>
<dbReference type="AlphaFoldDB" id="A0A1Z4VUD6"/>
<keyword evidence="4" id="KW-0808">Transferase</keyword>
<evidence type="ECO:0000313" key="4">
    <source>
        <dbReference type="EMBL" id="BAZ95229.1"/>
    </source>
</evidence>
<dbReference type="KEGG" id="ttc:FOKN1_2871"/>
<dbReference type="GO" id="GO:0016740">
    <property type="term" value="F:transferase activity"/>
    <property type="evidence" value="ECO:0007669"/>
    <property type="project" value="UniProtKB-KW"/>
</dbReference>